<evidence type="ECO:0000256" key="1">
    <source>
        <dbReference type="SAM" id="MobiDB-lite"/>
    </source>
</evidence>
<dbReference type="Pfam" id="PF10338">
    <property type="entry name" value="YBL028C_N"/>
    <property type="match status" value="1"/>
</dbReference>
<evidence type="ECO:0000313" key="3">
    <source>
        <dbReference type="EMBL" id="ORE03727.1"/>
    </source>
</evidence>
<sequence length="105" mass="12155">MAKSLRSQAKKRTRAIKREKIFKPVEEARLQRLAEAQAEAANKPKVGDQMEEEKVQEESQPAEQMMEVEEEPKKKISTSGPRSKRHARKLADKKKKKKKNPSLKF</sequence>
<dbReference type="GO" id="GO:0030687">
    <property type="term" value="C:preribosome, large subunit precursor"/>
    <property type="evidence" value="ECO:0007669"/>
    <property type="project" value="TreeGrafter"/>
</dbReference>
<dbReference type="AlphaFoldDB" id="A0A1X0QVE9"/>
<proteinExistence type="predicted"/>
<accession>A0A1X0QVE9</accession>
<protein>
    <recommendedName>
        <fullName evidence="2">DUF2423 domain-containing protein</fullName>
    </recommendedName>
</protein>
<organism evidence="3">
    <name type="scientific">Rhizopus microsporus var. microsporus</name>
    <dbReference type="NCBI Taxonomy" id="86635"/>
    <lineage>
        <taxon>Eukaryota</taxon>
        <taxon>Fungi</taxon>
        <taxon>Fungi incertae sedis</taxon>
        <taxon>Mucoromycota</taxon>
        <taxon>Mucoromycotina</taxon>
        <taxon>Mucoromycetes</taxon>
        <taxon>Mucorales</taxon>
        <taxon>Mucorineae</taxon>
        <taxon>Rhizopodaceae</taxon>
        <taxon>Rhizopus</taxon>
    </lineage>
</organism>
<dbReference type="EMBL" id="KV921993">
    <property type="protein sequence ID" value="ORE03727.1"/>
    <property type="molecule type" value="Genomic_DNA"/>
</dbReference>
<feature type="region of interest" description="Disordered" evidence="1">
    <location>
        <begin position="1"/>
        <end position="21"/>
    </location>
</feature>
<reference evidence="3" key="1">
    <citation type="journal article" date="2016" name="Proc. Natl. Acad. Sci. U.S.A.">
        <title>Lipid metabolic changes in an early divergent fungus govern the establishment of a mutualistic symbiosis with endobacteria.</title>
        <authorList>
            <person name="Lastovetsky O.A."/>
            <person name="Gaspar M.L."/>
            <person name="Mondo S.J."/>
            <person name="LaButti K.M."/>
            <person name="Sandor L."/>
            <person name="Grigoriev I.V."/>
            <person name="Henry S.A."/>
            <person name="Pawlowska T.E."/>
        </authorList>
    </citation>
    <scope>NUCLEOTIDE SEQUENCE [LARGE SCALE GENOMIC DNA]</scope>
    <source>
        <strain evidence="3">ATCC 52814</strain>
    </source>
</reference>
<name>A0A1X0QVE9_RHIZD</name>
<feature type="region of interest" description="Disordered" evidence="1">
    <location>
        <begin position="36"/>
        <end position="105"/>
    </location>
</feature>
<feature type="domain" description="DUF2423" evidence="2">
    <location>
        <begin position="1"/>
        <end position="44"/>
    </location>
</feature>
<dbReference type="VEuPathDB" id="FungiDB:BCV72DRAFT_27210"/>
<dbReference type="OrthoDB" id="4087970at2759"/>
<gene>
    <name evidence="3" type="ORF">BCV72DRAFT_27210</name>
</gene>
<feature type="compositionally biased region" description="Basic residues" evidence="1">
    <location>
        <begin position="82"/>
        <end position="105"/>
    </location>
</feature>
<dbReference type="PANTHER" id="PTHR28219:SF1">
    <property type="entry name" value="UPF0642 PROTEIN YBL028C"/>
    <property type="match status" value="1"/>
</dbReference>
<dbReference type="InterPro" id="IPR019434">
    <property type="entry name" value="DUF2423"/>
</dbReference>
<feature type="compositionally biased region" description="Basic and acidic residues" evidence="1">
    <location>
        <begin position="45"/>
        <end position="57"/>
    </location>
</feature>
<evidence type="ECO:0000259" key="2">
    <source>
        <dbReference type="Pfam" id="PF10338"/>
    </source>
</evidence>
<dbReference type="PANTHER" id="PTHR28219">
    <property type="entry name" value="UPF0642 PROTEIN YBL028C"/>
    <property type="match status" value="1"/>
</dbReference>
<dbReference type="Proteomes" id="UP000242414">
    <property type="component" value="Unassembled WGS sequence"/>
</dbReference>